<dbReference type="Pfam" id="PF10708">
    <property type="entry name" value="DUF2510"/>
    <property type="match status" value="1"/>
</dbReference>
<protein>
    <recommendedName>
        <fullName evidence="3">DUF2510 domain-containing protein</fullName>
    </recommendedName>
</protein>
<keyword evidence="2" id="KW-1133">Transmembrane helix</keyword>
<dbReference type="AlphaFoldDB" id="A0A9X2KDK2"/>
<sequence>MSDTPTMPDASGTPAGWYADGSGAIRWWDGAQWTAHVQAADSVAPIAASDARSRADAAGQAAPATTPAAAPGRSNKGLLIGGIVVGSVLVLGAIVGVLVLAIGLISASLQSNTLAGSTTGPATALPEISDAPPAEGDEGLFDGDVLVERDEFLLAQLQPTDGSPLTAQTPEQQAFIDEASASVEANGGEWSPELETYSLALTMDACETSILNGHDIDEQTVLAHVSSSPLVDALLVGVPAEQVDPLTTNLVSISVLGVSYICPADYDQWATATATIGDDWN</sequence>
<evidence type="ECO:0000256" key="1">
    <source>
        <dbReference type="SAM" id="MobiDB-lite"/>
    </source>
</evidence>
<evidence type="ECO:0000259" key="3">
    <source>
        <dbReference type="Pfam" id="PF10708"/>
    </source>
</evidence>
<dbReference type="RefSeq" id="WP_232057605.1">
    <property type="nucleotide sequence ID" value="NZ_BAAANU010000002.1"/>
</dbReference>
<dbReference type="Proteomes" id="UP001139722">
    <property type="component" value="Unassembled WGS sequence"/>
</dbReference>
<evidence type="ECO:0000313" key="5">
    <source>
        <dbReference type="Proteomes" id="UP001139722"/>
    </source>
</evidence>
<dbReference type="EMBL" id="JAMZDY010000001">
    <property type="protein sequence ID" value="MCP2369657.1"/>
    <property type="molecule type" value="Genomic_DNA"/>
</dbReference>
<feature type="transmembrane region" description="Helical" evidence="2">
    <location>
        <begin position="78"/>
        <end position="105"/>
    </location>
</feature>
<comment type="caution">
    <text evidence="4">The sequence shown here is derived from an EMBL/GenBank/DDBJ whole genome shotgun (WGS) entry which is preliminary data.</text>
</comment>
<keyword evidence="5" id="KW-1185">Reference proteome</keyword>
<proteinExistence type="predicted"/>
<gene>
    <name evidence="4" type="ORF">BJ978_000333</name>
</gene>
<feature type="region of interest" description="Disordered" evidence="1">
    <location>
        <begin position="116"/>
        <end position="135"/>
    </location>
</feature>
<name>A0A9X2KDK2_9MICO</name>
<reference evidence="4" key="1">
    <citation type="submission" date="2022-06" db="EMBL/GenBank/DDBJ databases">
        <title>Sequencing the genomes of 1000 actinobacteria strains.</title>
        <authorList>
            <person name="Klenk H.-P."/>
        </authorList>
    </citation>
    <scope>NUCLEOTIDE SEQUENCE</scope>
    <source>
        <strain evidence="4">DSM 22016</strain>
    </source>
</reference>
<evidence type="ECO:0000256" key="2">
    <source>
        <dbReference type="SAM" id="Phobius"/>
    </source>
</evidence>
<organism evidence="4 5">
    <name type="scientific">Agromyces terreus</name>
    <dbReference type="NCBI Taxonomy" id="424795"/>
    <lineage>
        <taxon>Bacteria</taxon>
        <taxon>Bacillati</taxon>
        <taxon>Actinomycetota</taxon>
        <taxon>Actinomycetes</taxon>
        <taxon>Micrococcales</taxon>
        <taxon>Microbacteriaceae</taxon>
        <taxon>Agromyces</taxon>
    </lineage>
</organism>
<accession>A0A9X2KDK2</accession>
<keyword evidence="2" id="KW-0472">Membrane</keyword>
<keyword evidence="2" id="KW-0812">Transmembrane</keyword>
<evidence type="ECO:0000313" key="4">
    <source>
        <dbReference type="EMBL" id="MCP2369657.1"/>
    </source>
</evidence>
<feature type="domain" description="DUF2510" evidence="3">
    <location>
        <begin position="15"/>
        <end position="45"/>
    </location>
</feature>
<dbReference type="InterPro" id="IPR018929">
    <property type="entry name" value="DUF2510"/>
</dbReference>